<dbReference type="Proteomes" id="UP001187315">
    <property type="component" value="Unassembled WGS sequence"/>
</dbReference>
<dbReference type="InterPro" id="IPR007110">
    <property type="entry name" value="Ig-like_dom"/>
</dbReference>
<dbReference type="PROSITE" id="PS50835">
    <property type="entry name" value="IG_LIKE"/>
    <property type="match status" value="1"/>
</dbReference>
<dbReference type="InterPro" id="IPR013783">
    <property type="entry name" value="Ig-like_fold"/>
</dbReference>
<comment type="subcellular location">
    <subcellularLocation>
        <location evidence="1">Membrane</location>
    </subcellularLocation>
</comment>
<dbReference type="PANTHER" id="PTHR11860:SF118">
    <property type="entry name" value="CMRF35-LIKE MOLECULE 3-RELATED"/>
    <property type="match status" value="1"/>
</dbReference>
<feature type="domain" description="Ig-like" evidence="6">
    <location>
        <begin position="113"/>
        <end position="222"/>
    </location>
</feature>
<gene>
    <name evidence="7" type="ORF">Q7C36_006164</name>
</gene>
<keyword evidence="4" id="KW-1133">Transmembrane helix</keyword>
<dbReference type="Pfam" id="PF07686">
    <property type="entry name" value="V-set"/>
    <property type="match status" value="3"/>
</dbReference>
<feature type="chain" id="PRO_5041743814" description="Ig-like domain-containing protein" evidence="5">
    <location>
        <begin position="19"/>
        <end position="422"/>
    </location>
</feature>
<reference evidence="7" key="1">
    <citation type="submission" date="2023-08" db="EMBL/GenBank/DDBJ databases">
        <title>Pelteobagrus vachellii genome.</title>
        <authorList>
            <person name="Liu H."/>
        </authorList>
    </citation>
    <scope>NUCLEOTIDE SEQUENCE</scope>
    <source>
        <strain evidence="7">PRFRI_2022a</strain>
        <tissue evidence="7">Muscle</tissue>
    </source>
</reference>
<dbReference type="InterPro" id="IPR036179">
    <property type="entry name" value="Ig-like_dom_sf"/>
</dbReference>
<dbReference type="InterPro" id="IPR003599">
    <property type="entry name" value="Ig_sub"/>
</dbReference>
<accession>A0AA88NKA9</accession>
<evidence type="ECO:0000256" key="5">
    <source>
        <dbReference type="SAM" id="SignalP"/>
    </source>
</evidence>
<dbReference type="Gene3D" id="2.60.40.10">
    <property type="entry name" value="Immunoglobulins"/>
    <property type="match status" value="3"/>
</dbReference>
<dbReference type="AlphaFoldDB" id="A0AA88NKA9"/>
<dbReference type="InterPro" id="IPR013106">
    <property type="entry name" value="Ig_V-set"/>
</dbReference>
<protein>
    <recommendedName>
        <fullName evidence="6">Ig-like domain-containing protein</fullName>
    </recommendedName>
</protein>
<dbReference type="SUPFAM" id="SSF48726">
    <property type="entry name" value="Immunoglobulin"/>
    <property type="match status" value="3"/>
</dbReference>
<evidence type="ECO:0000313" key="7">
    <source>
        <dbReference type="EMBL" id="KAK2858245.1"/>
    </source>
</evidence>
<comment type="caution">
    <text evidence="7">The sequence shown here is derived from an EMBL/GenBank/DDBJ whole genome shotgun (WGS) entry which is preliminary data.</text>
</comment>
<evidence type="ECO:0000256" key="3">
    <source>
        <dbReference type="ARBA" id="ARBA00023136"/>
    </source>
</evidence>
<feature type="transmembrane region" description="Helical" evidence="4">
    <location>
        <begin position="341"/>
        <end position="367"/>
    </location>
</feature>
<keyword evidence="8" id="KW-1185">Reference proteome</keyword>
<dbReference type="PANTHER" id="PTHR11860">
    <property type="entry name" value="POLYMERIC-IMMUNOGLOBULIN RECEPTOR"/>
    <property type="match status" value="1"/>
</dbReference>
<dbReference type="InterPro" id="IPR050671">
    <property type="entry name" value="CD300_family_receptors"/>
</dbReference>
<sequence length="422" mass="48078">MKILLIFTLCLISDGGESKEVTGYSGGGILIKCEYDPEYTENQKYFCKGSGIVCSDQIKTGDKNQWVNSGRFSLFDDTKSSEFWVMIRELIAQDTGTYHCGVNRDLLTAIKTPVELKVKRGVMSGTDVTAYAGTRSNIKCSYEDEYKYQKKAFCKMTTDKWTICTKTNSEWSHNGRFSIHDNRSAGFFSVFIRELDTEDTGTYACAVVLSDETEIYTEVKLNVTEDLSFEKTISKTVTVGEDLTISCKYPEFLASAPKFLCKRPKLAACVYKTTVSESQKYVNEGKFTLYDDKEKQIFSVRIRNVIEQDSGEYWCGAEVNWKSDHGYKVYFTRINLEVTRFPVSIVITVCLILLVLLIGIVFLIVTLRKRCPETMMHTFRRTNEVYANDPNAFPLRSLPPSPYQTLDSNTIQPDPIYQSLMH</sequence>
<keyword evidence="2 4" id="KW-0812">Transmembrane</keyword>
<evidence type="ECO:0000313" key="8">
    <source>
        <dbReference type="Proteomes" id="UP001187315"/>
    </source>
</evidence>
<evidence type="ECO:0000256" key="1">
    <source>
        <dbReference type="ARBA" id="ARBA00004370"/>
    </source>
</evidence>
<proteinExistence type="predicted"/>
<dbReference type="GO" id="GO:0005886">
    <property type="term" value="C:plasma membrane"/>
    <property type="evidence" value="ECO:0007669"/>
    <property type="project" value="TreeGrafter"/>
</dbReference>
<name>A0AA88NKA9_TACVA</name>
<dbReference type="SMART" id="SM00409">
    <property type="entry name" value="IG"/>
    <property type="match status" value="3"/>
</dbReference>
<evidence type="ECO:0000256" key="4">
    <source>
        <dbReference type="SAM" id="Phobius"/>
    </source>
</evidence>
<dbReference type="EMBL" id="JAVHJS010000005">
    <property type="protein sequence ID" value="KAK2858245.1"/>
    <property type="molecule type" value="Genomic_DNA"/>
</dbReference>
<dbReference type="CDD" id="cd05716">
    <property type="entry name" value="IgV_pIgR_like"/>
    <property type="match status" value="1"/>
</dbReference>
<dbReference type="GO" id="GO:0004888">
    <property type="term" value="F:transmembrane signaling receptor activity"/>
    <property type="evidence" value="ECO:0007669"/>
    <property type="project" value="TreeGrafter"/>
</dbReference>
<evidence type="ECO:0000259" key="6">
    <source>
        <dbReference type="PROSITE" id="PS50835"/>
    </source>
</evidence>
<keyword evidence="5" id="KW-0732">Signal</keyword>
<organism evidence="7 8">
    <name type="scientific">Tachysurus vachellii</name>
    <name type="common">Darkbarbel catfish</name>
    <name type="synonym">Pelteobagrus vachellii</name>
    <dbReference type="NCBI Taxonomy" id="175792"/>
    <lineage>
        <taxon>Eukaryota</taxon>
        <taxon>Metazoa</taxon>
        <taxon>Chordata</taxon>
        <taxon>Craniata</taxon>
        <taxon>Vertebrata</taxon>
        <taxon>Euteleostomi</taxon>
        <taxon>Actinopterygii</taxon>
        <taxon>Neopterygii</taxon>
        <taxon>Teleostei</taxon>
        <taxon>Ostariophysi</taxon>
        <taxon>Siluriformes</taxon>
        <taxon>Bagridae</taxon>
        <taxon>Tachysurus</taxon>
    </lineage>
</organism>
<feature type="signal peptide" evidence="5">
    <location>
        <begin position="1"/>
        <end position="18"/>
    </location>
</feature>
<keyword evidence="3 4" id="KW-0472">Membrane</keyword>
<evidence type="ECO:0000256" key="2">
    <source>
        <dbReference type="ARBA" id="ARBA00022692"/>
    </source>
</evidence>